<evidence type="ECO:0000313" key="4">
    <source>
        <dbReference type="EMBL" id="KAJ6220626.1"/>
    </source>
</evidence>
<feature type="domain" description="C4H2-type" evidence="3">
    <location>
        <begin position="171"/>
        <end position="212"/>
    </location>
</feature>
<dbReference type="AlphaFoldDB" id="A0A9Q0RND9"/>
<dbReference type="Proteomes" id="UP001142055">
    <property type="component" value="Chromosome 2"/>
</dbReference>
<comment type="caution">
    <text evidence="4">The sequence shown here is derived from an EMBL/GenBank/DDBJ whole genome shotgun (WGS) entry which is preliminary data.</text>
</comment>
<name>A0A9Q0RND9_BLOTA</name>
<dbReference type="EMBL" id="JAPWDV010000002">
    <property type="protein sequence ID" value="KAJ6220626.1"/>
    <property type="molecule type" value="Genomic_DNA"/>
</dbReference>
<reference evidence="4" key="1">
    <citation type="submission" date="2022-12" db="EMBL/GenBank/DDBJ databases">
        <title>Genome assemblies of Blomia tropicalis.</title>
        <authorList>
            <person name="Cui Y."/>
        </authorList>
    </citation>
    <scope>NUCLEOTIDE SEQUENCE</scope>
    <source>
        <tissue evidence="4">Adult mites</tissue>
    </source>
</reference>
<dbReference type="Pfam" id="PF10146">
    <property type="entry name" value="zf-C4H2"/>
    <property type="match status" value="2"/>
</dbReference>
<proteinExistence type="predicted"/>
<evidence type="ECO:0000259" key="3">
    <source>
        <dbReference type="PROSITE" id="PS51896"/>
    </source>
</evidence>
<dbReference type="GO" id="GO:0005634">
    <property type="term" value="C:nucleus"/>
    <property type="evidence" value="ECO:0007669"/>
    <property type="project" value="TreeGrafter"/>
</dbReference>
<evidence type="ECO:0000256" key="2">
    <source>
        <dbReference type="SAM" id="MobiDB-lite"/>
    </source>
</evidence>
<keyword evidence="1" id="KW-0175">Coiled coil</keyword>
<dbReference type="InterPro" id="IPR018482">
    <property type="entry name" value="Znf-C4H2"/>
</dbReference>
<dbReference type="OMA" id="NDRTHDE"/>
<accession>A0A9Q0RND9</accession>
<dbReference type="PANTHER" id="PTHR31058">
    <property type="entry name" value="ZINC FINGER C4H2 DOMAIN-CONTAINING PROTEIN"/>
    <property type="match status" value="1"/>
</dbReference>
<gene>
    <name evidence="4" type="ORF">RDWZM_006438</name>
</gene>
<dbReference type="OrthoDB" id="20865at2759"/>
<evidence type="ECO:0000313" key="5">
    <source>
        <dbReference type="Proteomes" id="UP001142055"/>
    </source>
</evidence>
<feature type="coiled-coil region" evidence="1">
    <location>
        <begin position="41"/>
        <end position="100"/>
    </location>
</feature>
<protein>
    <recommendedName>
        <fullName evidence="3">C4H2-type domain-containing protein</fullName>
    </recommendedName>
</protein>
<dbReference type="InterPro" id="IPR044069">
    <property type="entry name" value="ZF_C4H2"/>
</dbReference>
<dbReference type="PANTHER" id="PTHR31058:SF2">
    <property type="entry name" value="ZINC FINGER C4H2 DOMAIN-CONTAINING PROTEIN"/>
    <property type="match status" value="1"/>
</dbReference>
<organism evidence="4 5">
    <name type="scientific">Blomia tropicalis</name>
    <name type="common">Mite</name>
    <dbReference type="NCBI Taxonomy" id="40697"/>
    <lineage>
        <taxon>Eukaryota</taxon>
        <taxon>Metazoa</taxon>
        <taxon>Ecdysozoa</taxon>
        <taxon>Arthropoda</taxon>
        <taxon>Chelicerata</taxon>
        <taxon>Arachnida</taxon>
        <taxon>Acari</taxon>
        <taxon>Acariformes</taxon>
        <taxon>Sarcoptiformes</taxon>
        <taxon>Astigmata</taxon>
        <taxon>Glycyphagoidea</taxon>
        <taxon>Echimyopodidae</taxon>
        <taxon>Blomia</taxon>
    </lineage>
</organism>
<evidence type="ECO:0000256" key="1">
    <source>
        <dbReference type="SAM" id="Coils"/>
    </source>
</evidence>
<dbReference type="PROSITE" id="PS51896">
    <property type="entry name" value="ZF_C4H2"/>
    <property type="match status" value="1"/>
</dbReference>
<sequence length="212" mass="24697">MSTINKLHHLHEIRGLLSTLDSVRSQIRTDLELLRADEQCLEQYRKEMDSLLWEKQAHVEELRAIHADINALECVQKQAIDERERRLEIVNNDRKNLADLTARVDSMCMTIGFPNLADGNRENQNWLNHDPSLDDDVGHRQYSSRMNRDIDQNMIQKVEQTRTQPTFRHSSAPPPMKQCDSCHQSIHRNAPICPLCKAKSRSKNPKRKNSNR</sequence>
<feature type="region of interest" description="Disordered" evidence="2">
    <location>
        <begin position="161"/>
        <end position="182"/>
    </location>
</feature>
<keyword evidence="5" id="KW-1185">Reference proteome</keyword>
<dbReference type="GO" id="GO:0045666">
    <property type="term" value="P:positive regulation of neuron differentiation"/>
    <property type="evidence" value="ECO:0007669"/>
    <property type="project" value="TreeGrafter"/>
</dbReference>